<dbReference type="Gene3D" id="3.40.50.300">
    <property type="entry name" value="P-loop containing nucleotide triphosphate hydrolases"/>
    <property type="match status" value="1"/>
</dbReference>
<gene>
    <name evidence="5" type="ORF">K470DRAFT_220024</name>
</gene>
<dbReference type="Pfam" id="PF24883">
    <property type="entry name" value="NPHP3_N"/>
    <property type="match status" value="1"/>
</dbReference>
<dbReference type="PROSITE" id="PS50082">
    <property type="entry name" value="WD_REPEATS_2"/>
    <property type="match status" value="2"/>
</dbReference>
<name>A0A6A7BVL7_9PEZI</name>
<dbReference type="SUPFAM" id="SSF50978">
    <property type="entry name" value="WD40 repeat-like"/>
    <property type="match status" value="1"/>
</dbReference>
<accession>A0A6A7BVL7</accession>
<dbReference type="InterPro" id="IPR027417">
    <property type="entry name" value="P-loop_NTPase"/>
</dbReference>
<proteinExistence type="predicted"/>
<dbReference type="InterPro" id="IPR036322">
    <property type="entry name" value="WD40_repeat_dom_sf"/>
</dbReference>
<dbReference type="AlphaFoldDB" id="A0A6A7BVL7"/>
<evidence type="ECO:0000256" key="3">
    <source>
        <dbReference type="PROSITE-ProRule" id="PRU00221"/>
    </source>
</evidence>
<dbReference type="SUPFAM" id="SSF52540">
    <property type="entry name" value="P-loop containing nucleoside triphosphate hydrolases"/>
    <property type="match status" value="1"/>
</dbReference>
<organism evidence="5 6">
    <name type="scientific">Piedraia hortae CBS 480.64</name>
    <dbReference type="NCBI Taxonomy" id="1314780"/>
    <lineage>
        <taxon>Eukaryota</taxon>
        <taxon>Fungi</taxon>
        <taxon>Dikarya</taxon>
        <taxon>Ascomycota</taxon>
        <taxon>Pezizomycotina</taxon>
        <taxon>Dothideomycetes</taxon>
        <taxon>Dothideomycetidae</taxon>
        <taxon>Capnodiales</taxon>
        <taxon>Piedraiaceae</taxon>
        <taxon>Piedraia</taxon>
    </lineage>
</organism>
<keyword evidence="1 3" id="KW-0853">WD repeat</keyword>
<feature type="repeat" description="WD" evidence="3">
    <location>
        <begin position="649"/>
        <end position="690"/>
    </location>
</feature>
<keyword evidence="2" id="KW-0677">Repeat</keyword>
<dbReference type="PROSITE" id="PS50294">
    <property type="entry name" value="WD_REPEATS_REGION"/>
    <property type="match status" value="2"/>
</dbReference>
<evidence type="ECO:0000259" key="4">
    <source>
        <dbReference type="Pfam" id="PF24883"/>
    </source>
</evidence>
<evidence type="ECO:0000313" key="6">
    <source>
        <dbReference type="Proteomes" id="UP000799421"/>
    </source>
</evidence>
<dbReference type="EMBL" id="MU005999">
    <property type="protein sequence ID" value="KAF2859017.1"/>
    <property type="molecule type" value="Genomic_DNA"/>
</dbReference>
<evidence type="ECO:0000256" key="1">
    <source>
        <dbReference type="ARBA" id="ARBA00022574"/>
    </source>
</evidence>
<dbReference type="InterPro" id="IPR015943">
    <property type="entry name" value="WD40/YVTN_repeat-like_dom_sf"/>
</dbReference>
<dbReference type="Gene3D" id="2.130.10.10">
    <property type="entry name" value="YVTN repeat-like/Quinoprotein amine dehydrogenase"/>
    <property type="match status" value="1"/>
</dbReference>
<dbReference type="PANTHER" id="PTHR19848">
    <property type="entry name" value="WD40 REPEAT PROTEIN"/>
    <property type="match status" value="1"/>
</dbReference>
<dbReference type="InterPro" id="IPR019775">
    <property type="entry name" value="WD40_repeat_CS"/>
</dbReference>
<reference evidence="5" key="1">
    <citation type="journal article" date="2020" name="Stud. Mycol.">
        <title>101 Dothideomycetes genomes: a test case for predicting lifestyles and emergence of pathogens.</title>
        <authorList>
            <person name="Haridas S."/>
            <person name="Albert R."/>
            <person name="Binder M."/>
            <person name="Bloem J."/>
            <person name="Labutti K."/>
            <person name="Salamov A."/>
            <person name="Andreopoulos B."/>
            <person name="Baker S."/>
            <person name="Barry K."/>
            <person name="Bills G."/>
            <person name="Bluhm B."/>
            <person name="Cannon C."/>
            <person name="Castanera R."/>
            <person name="Culley D."/>
            <person name="Daum C."/>
            <person name="Ezra D."/>
            <person name="Gonzalez J."/>
            <person name="Henrissat B."/>
            <person name="Kuo A."/>
            <person name="Liang C."/>
            <person name="Lipzen A."/>
            <person name="Lutzoni F."/>
            <person name="Magnuson J."/>
            <person name="Mondo S."/>
            <person name="Nolan M."/>
            <person name="Ohm R."/>
            <person name="Pangilinan J."/>
            <person name="Park H.-J."/>
            <person name="Ramirez L."/>
            <person name="Alfaro M."/>
            <person name="Sun H."/>
            <person name="Tritt A."/>
            <person name="Yoshinaga Y."/>
            <person name="Zwiers L.-H."/>
            <person name="Turgeon B."/>
            <person name="Goodwin S."/>
            <person name="Spatafora J."/>
            <person name="Crous P."/>
            <person name="Grigoriev I."/>
        </authorList>
    </citation>
    <scope>NUCLEOTIDE SEQUENCE</scope>
    <source>
        <strain evidence="5">CBS 480.64</strain>
    </source>
</reference>
<dbReference type="InterPro" id="IPR001680">
    <property type="entry name" value="WD40_rpt"/>
</dbReference>
<protein>
    <recommendedName>
        <fullName evidence="4">Nephrocystin 3-like N-terminal domain-containing protein</fullName>
    </recommendedName>
</protein>
<evidence type="ECO:0000256" key="2">
    <source>
        <dbReference type="ARBA" id="ARBA00022737"/>
    </source>
</evidence>
<feature type="repeat" description="WD" evidence="3">
    <location>
        <begin position="733"/>
        <end position="764"/>
    </location>
</feature>
<dbReference type="PROSITE" id="PS00678">
    <property type="entry name" value="WD_REPEATS_1"/>
    <property type="match status" value="1"/>
</dbReference>
<dbReference type="InterPro" id="IPR056884">
    <property type="entry name" value="NPHP3-like_N"/>
</dbReference>
<dbReference type="SMART" id="SM00320">
    <property type="entry name" value="WD40"/>
    <property type="match status" value="4"/>
</dbReference>
<dbReference type="OrthoDB" id="674604at2759"/>
<evidence type="ECO:0000313" key="5">
    <source>
        <dbReference type="EMBL" id="KAF2859017.1"/>
    </source>
</evidence>
<dbReference type="PANTHER" id="PTHR19848:SF8">
    <property type="entry name" value="F-BOX AND WD REPEAT DOMAIN CONTAINING 7"/>
    <property type="match status" value="1"/>
</dbReference>
<sequence>MLKTVEYHANAVDRIISQEQGNWVKQKLNTLEKAQQEINQGVQGVQQALDLSALQAAAGAAYDSINNGNADENGELQLCLENTRVQIREKILDWATTNDDQRIFWLSGKAGTGKSTIARTVADELARQGYLVGSFFFKRGRGELGRAGSLFPTIARHMADFVPSISHKIAAASKGSPPVNERALTTQFEMLIEGPLSGYKTGSATDVRAIVIDALDECEDWGAIGYAMTLWLRLRAQSSMNLRVFVTSRSDNKIGNALAKVERKDLQHERLEDWQSSTIEHDLRLFCYDELGKLREQSRTDYDELEDDWPGESVVDKLVKISKPLFIAASTIFREVSNDPREQLQEWVNRLSFAGSEGLNCIYSGILEQAAKADPKWLDQFNRIIKPIAVLLAPLTIPALTDLLGGGKNMVVPNALKPLSSVIDFPSGNEVKKGSRATVRIYHESFRDFLMNSSLKDHPEFWIDQGKVHGVLMSKCRNLLEKKLVRDVCKQKDLVTKRKDVSAEHVEKRIPESVQYACRYWVSHAIDSNEAIKDGGQVDLFLRAFLLCWTEAMAWLDKLGGMVVCLKQLQKAIDSKSSPKLHAFVADALRWVPANRKLISDTPLQTYLSALAFAPSNSVVRNTFRSEMEEFLQVWPPVATDWGFELQTLRGHTGRILSITPSIDGRRLVTVAEDNTVRLWDVESGTEEKQLKDRPRYITALALSADNKTLLCGLRDDQIRAIDLERGLLREEFPGHTERIWDIAISPDGQNFASASGDDTIRIWGPKSQNPQVLSSEKEMYGACFSADGRMLYTHDSKDCISEWDIEKACIVRTLDRGPRNGSILIDGRFVSSTFLPVVDRLAANEDDQPQTQADSSASTESISLFQGRQIWALDNTKDWITVDGRKMFKPPGQLRGYDWFSCRRTMVFRNRETGFTVLYLTGKVPF</sequence>
<dbReference type="Proteomes" id="UP000799421">
    <property type="component" value="Unassembled WGS sequence"/>
</dbReference>
<feature type="domain" description="Nephrocystin 3-like N-terminal" evidence="4">
    <location>
        <begin position="89"/>
        <end position="249"/>
    </location>
</feature>
<dbReference type="Pfam" id="PF00400">
    <property type="entry name" value="WD40"/>
    <property type="match status" value="2"/>
</dbReference>
<keyword evidence="6" id="KW-1185">Reference proteome</keyword>